<evidence type="ECO:0000256" key="1">
    <source>
        <dbReference type="SAM" id="Phobius"/>
    </source>
</evidence>
<keyword evidence="1" id="KW-0812">Transmembrane</keyword>
<dbReference type="InterPro" id="IPR018946">
    <property type="entry name" value="PhoD-like_MPP"/>
</dbReference>
<dbReference type="OMA" id="AHEPELW"/>
<dbReference type="SUPFAM" id="SSF56300">
    <property type="entry name" value="Metallo-dependent phosphatases"/>
    <property type="match status" value="1"/>
</dbReference>
<dbReference type="EMBL" id="CAJNNV010029826">
    <property type="protein sequence ID" value="CAE8630244.1"/>
    <property type="molecule type" value="Genomic_DNA"/>
</dbReference>
<dbReference type="CDD" id="cd07389">
    <property type="entry name" value="MPP_PhoD"/>
    <property type="match status" value="1"/>
</dbReference>
<accession>A0A813GYA3</accession>
<evidence type="ECO:0000259" key="2">
    <source>
        <dbReference type="Pfam" id="PF09423"/>
    </source>
</evidence>
<dbReference type="PANTHER" id="PTHR33987">
    <property type="entry name" value="CALCINEURIN-LIKE METALLO-PHOSPHOESTERASE SUPERFAMILY PROTEIN"/>
    <property type="match status" value="1"/>
</dbReference>
<evidence type="ECO:0000313" key="4">
    <source>
        <dbReference type="Proteomes" id="UP000654075"/>
    </source>
</evidence>
<dbReference type="PANTHER" id="PTHR33987:SF1">
    <property type="entry name" value="CALCINEURIN-LIKE METALLO-PHOSPHOESTERASE SUPERFAMILY PROTEIN"/>
    <property type="match status" value="1"/>
</dbReference>
<proteinExistence type="predicted"/>
<feature type="transmembrane region" description="Helical" evidence="1">
    <location>
        <begin position="436"/>
        <end position="462"/>
    </location>
</feature>
<dbReference type="OrthoDB" id="10266805at2759"/>
<keyword evidence="4" id="KW-1185">Reference proteome</keyword>
<keyword evidence="1" id="KW-0472">Membrane</keyword>
<protein>
    <recommendedName>
        <fullName evidence="2">PhoD-like phosphatase metallophosphatase domain-containing protein</fullName>
    </recommendedName>
</protein>
<gene>
    <name evidence="3" type="ORF">PGLA1383_LOCUS46634</name>
</gene>
<dbReference type="InterPro" id="IPR029052">
    <property type="entry name" value="Metallo-depent_PP-like"/>
</dbReference>
<dbReference type="Pfam" id="PF09423">
    <property type="entry name" value="PhoD"/>
    <property type="match status" value="1"/>
</dbReference>
<dbReference type="Gene3D" id="3.60.21.70">
    <property type="entry name" value="PhoD-like phosphatase"/>
    <property type="match status" value="1"/>
</dbReference>
<comment type="caution">
    <text evidence="3">The sequence shown here is derived from an EMBL/GenBank/DDBJ whole genome shotgun (WGS) entry which is preliminary data.</text>
</comment>
<feature type="domain" description="PhoD-like phosphatase metallophosphatase" evidence="2">
    <location>
        <begin position="79"/>
        <end position="314"/>
    </location>
</feature>
<keyword evidence="1" id="KW-1133">Transmembrane helix</keyword>
<name>A0A813GYA3_POLGL</name>
<dbReference type="InterPro" id="IPR038607">
    <property type="entry name" value="PhoD-like_sf"/>
</dbReference>
<dbReference type="AlphaFoldDB" id="A0A813GYA3"/>
<organism evidence="3 4">
    <name type="scientific">Polarella glacialis</name>
    <name type="common">Dinoflagellate</name>
    <dbReference type="NCBI Taxonomy" id="89957"/>
    <lineage>
        <taxon>Eukaryota</taxon>
        <taxon>Sar</taxon>
        <taxon>Alveolata</taxon>
        <taxon>Dinophyceae</taxon>
        <taxon>Suessiales</taxon>
        <taxon>Suessiaceae</taxon>
        <taxon>Polarella</taxon>
    </lineage>
</organism>
<sequence length="499" mass="54943">MARTRQRALVCQLGPIHALIASLGVYSAGGEWATHAEDSSAIDLDRASETVGQTSSRIQQQQQQQQVGQTSSRIHFGSCSLAQGPQPLWEHILARRPDVWIWGGDNVYADRLTVQWSPYPRAYFAAADIPHLRDLYAQQLAVPGYAKLLNSSISIVGTWDDHDYGINDGDKSFPLRQESQEAFLDFLGEPAGSPRRQQAGVYAARHFEFGSPAQSVLVVLLDLRYHRDPYSDQDGDFLGEEQWHWLDQTLAQSNATVHVFMSSLQLLEPRQKVNENWGRLPKARTRFLELLRDRKVAAPVVLSGDVHFAEISAAKCASGSILEVTSSGMTHSWGTRQPSGRTPPWVNAIVAGMFHVAQSVMPWRYQLQDAATGAQQYNLGLNFGELEFDWEAQALTVSLVGEGGQVLLKQRFALRDLGIQSLPCGPLRGEPEAWRVALGFGILAAVPLAALALVAAVLLCVFRSVRRLVLPTGDEKLKAPFAVSSNSECEKTPVPSQAE</sequence>
<dbReference type="Proteomes" id="UP000654075">
    <property type="component" value="Unassembled WGS sequence"/>
</dbReference>
<reference evidence="3" key="1">
    <citation type="submission" date="2021-02" db="EMBL/GenBank/DDBJ databases">
        <authorList>
            <person name="Dougan E. K."/>
            <person name="Rhodes N."/>
            <person name="Thang M."/>
            <person name="Chan C."/>
        </authorList>
    </citation>
    <scope>NUCLEOTIDE SEQUENCE</scope>
</reference>
<evidence type="ECO:0000313" key="3">
    <source>
        <dbReference type="EMBL" id="CAE8630244.1"/>
    </source>
</evidence>